<dbReference type="STRING" id="29524.SAMN02745171_00899"/>
<dbReference type="InterPro" id="IPR016181">
    <property type="entry name" value="Acyl_CoA_acyltransferase"/>
</dbReference>
<dbReference type="Pfam" id="PF14542">
    <property type="entry name" value="Acetyltransf_CG"/>
    <property type="match status" value="1"/>
</dbReference>
<dbReference type="PROSITE" id="PS51729">
    <property type="entry name" value="GNAT_YJDJ"/>
    <property type="match status" value="1"/>
</dbReference>
<dbReference type="Gene3D" id="3.40.630.30">
    <property type="match status" value="1"/>
</dbReference>
<protein>
    <recommendedName>
        <fullName evidence="1">N-acetyltransferase domain-containing protein</fullName>
    </recommendedName>
</protein>
<dbReference type="SUPFAM" id="SSF55729">
    <property type="entry name" value="Acyl-CoA N-acyltransferases (Nat)"/>
    <property type="match status" value="1"/>
</dbReference>
<evidence type="ECO:0000313" key="2">
    <source>
        <dbReference type="EMBL" id="SJZ70623.1"/>
    </source>
</evidence>
<gene>
    <name evidence="2" type="ORF">SAMN02745171_00899</name>
</gene>
<dbReference type="PANTHER" id="PTHR31435:SF10">
    <property type="entry name" value="BSR4717 PROTEIN"/>
    <property type="match status" value="1"/>
</dbReference>
<dbReference type="InterPro" id="IPR045057">
    <property type="entry name" value="Gcn5-rel_NAT"/>
</dbReference>
<dbReference type="OrthoDB" id="1120671at2"/>
<proteinExistence type="predicted"/>
<evidence type="ECO:0000313" key="3">
    <source>
        <dbReference type="Proteomes" id="UP000190121"/>
    </source>
</evidence>
<dbReference type="Proteomes" id="UP000190121">
    <property type="component" value="Unassembled WGS sequence"/>
</dbReference>
<dbReference type="AlphaFoldDB" id="A0A1T4MUH8"/>
<dbReference type="InterPro" id="IPR031165">
    <property type="entry name" value="GNAT_YJDJ"/>
</dbReference>
<keyword evidence="3" id="KW-1185">Reference proteome</keyword>
<organism evidence="2 3">
    <name type="scientific">Porphyromonas circumdentaria</name>
    <dbReference type="NCBI Taxonomy" id="29524"/>
    <lineage>
        <taxon>Bacteria</taxon>
        <taxon>Pseudomonadati</taxon>
        <taxon>Bacteroidota</taxon>
        <taxon>Bacteroidia</taxon>
        <taxon>Bacteroidales</taxon>
        <taxon>Porphyromonadaceae</taxon>
        <taxon>Porphyromonas</taxon>
    </lineage>
</organism>
<dbReference type="PANTHER" id="PTHR31435">
    <property type="entry name" value="PROTEIN NATD1"/>
    <property type="match status" value="1"/>
</dbReference>
<dbReference type="EMBL" id="FUXE01000008">
    <property type="protein sequence ID" value="SJZ70623.1"/>
    <property type="molecule type" value="Genomic_DNA"/>
</dbReference>
<dbReference type="RefSeq" id="WP_078736838.1">
    <property type="nucleotide sequence ID" value="NZ_FUXE01000008.1"/>
</dbReference>
<name>A0A1T4MUH8_9PORP</name>
<sequence>MNKEIEIAHTIKDSEGIFEAREKGIKVGELTYWLQGEKCMVINHTEVNEKRKGRGIARLLVEAAVLHAKKKSYQILPKCSYVKVVFDRVAEYQELLYKGE</sequence>
<reference evidence="3" key="1">
    <citation type="submission" date="2017-02" db="EMBL/GenBank/DDBJ databases">
        <authorList>
            <person name="Varghese N."/>
            <person name="Submissions S."/>
        </authorList>
    </citation>
    <scope>NUCLEOTIDE SEQUENCE [LARGE SCALE GENOMIC DNA]</scope>
    <source>
        <strain evidence="3">ATCC 51356</strain>
    </source>
</reference>
<accession>A0A1T4MUH8</accession>
<evidence type="ECO:0000259" key="1">
    <source>
        <dbReference type="PROSITE" id="PS51729"/>
    </source>
</evidence>
<feature type="domain" description="N-acetyltransferase" evidence="1">
    <location>
        <begin position="10"/>
        <end position="97"/>
    </location>
</feature>